<organism evidence="1 2">
    <name type="scientific">Hyunsoonleella flava</name>
    <dbReference type="NCBI Taxonomy" id="2527939"/>
    <lineage>
        <taxon>Bacteria</taxon>
        <taxon>Pseudomonadati</taxon>
        <taxon>Bacteroidota</taxon>
        <taxon>Flavobacteriia</taxon>
        <taxon>Flavobacteriales</taxon>
        <taxon>Flavobacteriaceae</taxon>
    </lineage>
</organism>
<proteinExistence type="predicted"/>
<dbReference type="Proteomes" id="UP000291142">
    <property type="component" value="Unassembled WGS sequence"/>
</dbReference>
<dbReference type="RefSeq" id="WP_130962699.1">
    <property type="nucleotide sequence ID" value="NZ_SIRT01000001.1"/>
</dbReference>
<comment type="caution">
    <text evidence="1">The sequence shown here is derived from an EMBL/GenBank/DDBJ whole genome shotgun (WGS) entry which is preliminary data.</text>
</comment>
<name>A0A4Q9FIA5_9FLAO</name>
<protein>
    <submittedName>
        <fullName evidence="1">Uncharacterized protein</fullName>
    </submittedName>
</protein>
<dbReference type="EMBL" id="SIRT01000001">
    <property type="protein sequence ID" value="TBN06712.1"/>
    <property type="molecule type" value="Genomic_DNA"/>
</dbReference>
<keyword evidence="2" id="KW-1185">Reference proteome</keyword>
<reference evidence="1 2" key="1">
    <citation type="submission" date="2019-02" db="EMBL/GenBank/DDBJ databases">
        <title>Hyunsoonleella sp., isolated from marine sediment.</title>
        <authorList>
            <person name="Liu B.-T."/>
        </authorList>
    </citation>
    <scope>NUCLEOTIDE SEQUENCE [LARGE SCALE GENOMIC DNA]</scope>
    <source>
        <strain evidence="1 2">T58</strain>
    </source>
</reference>
<evidence type="ECO:0000313" key="2">
    <source>
        <dbReference type="Proteomes" id="UP000291142"/>
    </source>
</evidence>
<dbReference type="OrthoDB" id="1437689at2"/>
<gene>
    <name evidence="1" type="ORF">EYD45_02175</name>
</gene>
<evidence type="ECO:0000313" key="1">
    <source>
        <dbReference type="EMBL" id="TBN06712.1"/>
    </source>
</evidence>
<accession>A0A4Q9FIA5</accession>
<dbReference type="AlphaFoldDB" id="A0A4Q9FIA5"/>
<sequence length="315" mass="35215">MKTNQSLISICLLLFCMLFNCKNENGRKTNIEPVTETPSNVIDIVTRSMEFQTIDTITSGWNTFKYQNLSNETHFFLMDKYPEGKTVENTLTDVAPVFEEGMDLINEGKSEEGFAAFGKLPEWFGEIVFSGGSGLIGPKKTAITTINLEPGYYIMECYVKMPKGKFHTSMGMAKPIIVTQENSGNTPPEATINITVSNGEGITYDKPITMGKQVFSVFYKEQKQHENFMQHDINLVRLEASASEEALEKWMDWSHPKGLITPVPEGVTFLGGVNDMPAGRTGYFYADLKPGKYALISEVPNTKSKGLFKVFEVKD</sequence>